<keyword evidence="3" id="KW-1185">Reference proteome</keyword>
<gene>
    <name evidence="2" type="ORF">C8A01DRAFT_19422</name>
</gene>
<evidence type="ECO:0000256" key="1">
    <source>
        <dbReference type="SAM" id="MobiDB-lite"/>
    </source>
</evidence>
<evidence type="ECO:0000313" key="2">
    <source>
        <dbReference type="EMBL" id="KAK4033665.1"/>
    </source>
</evidence>
<feature type="compositionally biased region" description="Basic and acidic residues" evidence="1">
    <location>
        <begin position="50"/>
        <end position="69"/>
    </location>
</feature>
<feature type="non-terminal residue" evidence="2">
    <location>
        <position position="229"/>
    </location>
</feature>
<comment type="caution">
    <text evidence="2">The sequence shown here is derived from an EMBL/GenBank/DDBJ whole genome shotgun (WGS) entry which is preliminary data.</text>
</comment>
<sequence length="229" mass="26137">MDLDETHAEPETNVNTKEVSDDEDKVDDWLTGNGTLESPYIISEDDTDLDETHAESETNVDTKEANDNEEKVDDSVECTICSEIFPKQLTLRIFSPPPYSFAQIRRKRAGWKMAKRGWHCISCADGAVRAWLDKTQLDSLTPAQEREMIINSLLNHFGINLNRVNPKLRIADHYKFCRGCLDINAHVEAPGQPCNACQNLRRCEQCGRSSQLARRLWRRNDGTYSCTRC</sequence>
<organism evidence="2 3">
    <name type="scientific">Parachaetomium inaequale</name>
    <dbReference type="NCBI Taxonomy" id="2588326"/>
    <lineage>
        <taxon>Eukaryota</taxon>
        <taxon>Fungi</taxon>
        <taxon>Dikarya</taxon>
        <taxon>Ascomycota</taxon>
        <taxon>Pezizomycotina</taxon>
        <taxon>Sordariomycetes</taxon>
        <taxon>Sordariomycetidae</taxon>
        <taxon>Sordariales</taxon>
        <taxon>Chaetomiaceae</taxon>
        <taxon>Parachaetomium</taxon>
    </lineage>
</organism>
<proteinExistence type="predicted"/>
<accession>A0AAN6PA80</accession>
<evidence type="ECO:0000313" key="3">
    <source>
        <dbReference type="Proteomes" id="UP001303115"/>
    </source>
</evidence>
<feature type="region of interest" description="Disordered" evidence="1">
    <location>
        <begin position="1"/>
        <end position="72"/>
    </location>
</feature>
<feature type="compositionally biased region" description="Basic and acidic residues" evidence="1">
    <location>
        <begin position="1"/>
        <end position="10"/>
    </location>
</feature>
<name>A0AAN6PA80_9PEZI</name>
<reference evidence="3" key="1">
    <citation type="journal article" date="2023" name="Mol. Phylogenet. Evol.">
        <title>Genome-scale phylogeny and comparative genomics of the fungal order Sordariales.</title>
        <authorList>
            <person name="Hensen N."/>
            <person name="Bonometti L."/>
            <person name="Westerberg I."/>
            <person name="Brannstrom I.O."/>
            <person name="Guillou S."/>
            <person name="Cros-Aarteil S."/>
            <person name="Calhoun S."/>
            <person name="Haridas S."/>
            <person name="Kuo A."/>
            <person name="Mondo S."/>
            <person name="Pangilinan J."/>
            <person name="Riley R."/>
            <person name="LaButti K."/>
            <person name="Andreopoulos B."/>
            <person name="Lipzen A."/>
            <person name="Chen C."/>
            <person name="Yan M."/>
            <person name="Daum C."/>
            <person name="Ng V."/>
            <person name="Clum A."/>
            <person name="Steindorff A."/>
            <person name="Ohm R.A."/>
            <person name="Martin F."/>
            <person name="Silar P."/>
            <person name="Natvig D.O."/>
            <person name="Lalanne C."/>
            <person name="Gautier V."/>
            <person name="Ament-Velasquez S.L."/>
            <person name="Kruys A."/>
            <person name="Hutchinson M.I."/>
            <person name="Powell A.J."/>
            <person name="Barry K."/>
            <person name="Miller A.N."/>
            <person name="Grigoriev I.V."/>
            <person name="Debuchy R."/>
            <person name="Gladieux P."/>
            <person name="Hiltunen Thoren M."/>
            <person name="Johannesson H."/>
        </authorList>
    </citation>
    <scope>NUCLEOTIDE SEQUENCE [LARGE SCALE GENOMIC DNA]</scope>
    <source>
        <strain evidence="3">CBS 284.82</strain>
    </source>
</reference>
<dbReference type="EMBL" id="MU854516">
    <property type="protein sequence ID" value="KAK4033665.1"/>
    <property type="molecule type" value="Genomic_DNA"/>
</dbReference>
<dbReference type="AlphaFoldDB" id="A0AAN6PA80"/>
<dbReference type="Proteomes" id="UP001303115">
    <property type="component" value="Unassembled WGS sequence"/>
</dbReference>
<protein>
    <submittedName>
        <fullName evidence="2">Uncharacterized protein</fullName>
    </submittedName>
</protein>